<proteinExistence type="predicted"/>
<dbReference type="AlphaFoldDB" id="A0A2P4Y6G0"/>
<feature type="region of interest" description="Disordered" evidence="1">
    <location>
        <begin position="1"/>
        <end position="126"/>
    </location>
</feature>
<feature type="compositionally biased region" description="Low complexity" evidence="1">
    <location>
        <begin position="488"/>
        <end position="497"/>
    </location>
</feature>
<feature type="region of interest" description="Disordered" evidence="1">
    <location>
        <begin position="1041"/>
        <end position="1061"/>
    </location>
</feature>
<feature type="compositionally biased region" description="Low complexity" evidence="1">
    <location>
        <begin position="696"/>
        <end position="711"/>
    </location>
</feature>
<feature type="compositionally biased region" description="Pro residues" evidence="1">
    <location>
        <begin position="72"/>
        <end position="84"/>
    </location>
</feature>
<feature type="compositionally biased region" description="Pro residues" evidence="1">
    <location>
        <begin position="516"/>
        <end position="527"/>
    </location>
</feature>
<dbReference type="Proteomes" id="UP000237271">
    <property type="component" value="Unassembled WGS sequence"/>
</dbReference>
<evidence type="ECO:0000256" key="1">
    <source>
        <dbReference type="SAM" id="MobiDB-lite"/>
    </source>
</evidence>
<evidence type="ECO:0000313" key="3">
    <source>
        <dbReference type="Proteomes" id="UP000237271"/>
    </source>
</evidence>
<feature type="compositionally biased region" description="Pro residues" evidence="1">
    <location>
        <begin position="498"/>
        <end position="508"/>
    </location>
</feature>
<evidence type="ECO:0000313" key="2">
    <source>
        <dbReference type="EMBL" id="POM73402.1"/>
    </source>
</evidence>
<feature type="compositionally biased region" description="Acidic residues" evidence="1">
    <location>
        <begin position="572"/>
        <end position="586"/>
    </location>
</feature>
<feature type="region of interest" description="Disordered" evidence="1">
    <location>
        <begin position="661"/>
        <end position="724"/>
    </location>
</feature>
<accession>A0A2P4Y6G0</accession>
<feature type="compositionally biased region" description="Low complexity" evidence="1">
    <location>
        <begin position="667"/>
        <end position="682"/>
    </location>
</feature>
<organism evidence="2 3">
    <name type="scientific">Phytophthora palmivora</name>
    <dbReference type="NCBI Taxonomy" id="4796"/>
    <lineage>
        <taxon>Eukaryota</taxon>
        <taxon>Sar</taxon>
        <taxon>Stramenopiles</taxon>
        <taxon>Oomycota</taxon>
        <taxon>Peronosporomycetes</taxon>
        <taxon>Peronosporales</taxon>
        <taxon>Peronosporaceae</taxon>
        <taxon>Phytophthora</taxon>
    </lineage>
</organism>
<feature type="compositionally biased region" description="Basic residues" evidence="1">
    <location>
        <begin position="435"/>
        <end position="444"/>
    </location>
</feature>
<feature type="compositionally biased region" description="Polar residues" evidence="1">
    <location>
        <begin position="52"/>
        <end position="64"/>
    </location>
</feature>
<protein>
    <submittedName>
        <fullName evidence="2">Uncharacterized protein</fullName>
    </submittedName>
</protein>
<feature type="region of interest" description="Disordered" evidence="1">
    <location>
        <begin position="380"/>
        <end position="598"/>
    </location>
</feature>
<feature type="compositionally biased region" description="Low complexity" evidence="1">
    <location>
        <begin position="528"/>
        <end position="552"/>
    </location>
</feature>
<reference evidence="2 3" key="1">
    <citation type="journal article" date="2017" name="Genome Biol. Evol.">
        <title>Phytophthora megakarya and P. palmivora, closely related causal agents of cacao black pod rot, underwent increases in genome sizes and gene numbers by different mechanisms.</title>
        <authorList>
            <person name="Ali S.S."/>
            <person name="Shao J."/>
            <person name="Lary D.J."/>
            <person name="Kronmiller B."/>
            <person name="Shen D."/>
            <person name="Strem M.D."/>
            <person name="Amoako-Attah I."/>
            <person name="Akrofi A.Y."/>
            <person name="Begoude B.A."/>
            <person name="Ten Hoopen G.M."/>
            <person name="Coulibaly K."/>
            <person name="Kebe B.I."/>
            <person name="Melnick R.L."/>
            <person name="Guiltinan M.J."/>
            <person name="Tyler B.M."/>
            <person name="Meinhardt L.W."/>
            <person name="Bailey B.A."/>
        </authorList>
    </citation>
    <scope>NUCLEOTIDE SEQUENCE [LARGE SCALE GENOMIC DNA]</scope>
    <source>
        <strain evidence="3">sbr112.9</strain>
    </source>
</reference>
<feature type="compositionally biased region" description="Polar residues" evidence="1">
    <location>
        <begin position="404"/>
        <end position="420"/>
    </location>
</feature>
<comment type="caution">
    <text evidence="2">The sequence shown here is derived from an EMBL/GenBank/DDBJ whole genome shotgun (WGS) entry which is preliminary data.</text>
</comment>
<name>A0A2P4Y6G0_9STRA</name>
<gene>
    <name evidence="2" type="ORF">PHPALM_9754</name>
</gene>
<sequence length="1088" mass="115593">MVRQSRALERATAAAMQALGPREQTPSDVPSEGQHTLPEDRGAAEQAAGNLLSPTPALTIQQLAGGQILSPCSPPTSPLRPPPEADSRSTPTPAPAEDSATCGVSGGSSVDVIGGESPVGHPTEQSTLTPVDLQLLQLAKLVIGVTRNPPCRVDVKLDRRLQSASSLSEILTAAIAPIRIPLHETEEMVSLRDEVSRCQEQVKDAEDKLATEFQLRTRAEMFCTQASCDFNAAANTLHSVRLENVALSRRLALANAAIATHAESMAQLGLRVKNAEADSAAAMRTIRKDRERFKAGMVAYTEQMAKLRSYLLRSDSRNDGTVPARIQALVTENAGLQRANSILRQHSANHGLNTDALVLASAGITADDIDWSLLGLSPPRVTVETPRAPTSDHSSGESSDNEASDSAQQAFSAPPSTTGTPEDDSEDSQPVGPPPKRRRLRRHQVPSAKPRSSVSAALKSSLPFNPRLGRPSVRPKRRSSAPTPVPLPSTALSSPAVSPTPPSSPTPSVPASATPVPTPAAPTPPTSPLIASAASVETQSSPAPPQVSSQVADDGLEDGEVADEPPAASDSGAEDTEELPDSDEDSLASNAAASGPSSEVIDLASGSAANSEVLKPSILVPGDLIASQGWPACPRASVVSGLRSMEMVGRELAEDDFVLGLSPTGSTRPAVAQAPPTTAPGTDSRQVSPVRPPRSRPVATAPSAVSAPTSSLFRPRRSQSSAWRPHAVVTATLSTAPGPGSVTFTPIGSSLQLPLGSKKLASLAGPFLEPGFTAPGAREAWCQIQNRSLSEPLPKDGVSPVSAASLSAMMDWENSNHPWQQLRRRLPEQPCLFDSSGFPPGTKISIRETGLGRTVKMWRQFQSTSTDKTEKADLGLALWERRHWIQVSAVANYLRRLEREHGRKDPLVGKWKAYNKARNLRADRLRQQMVYRVWEGSIERDSKPRENPAELLLEPSYLQYPFEVLDWAPSTDNWVQELVVLDAQQPWRNCWMDAPAEHPYNTTFAPCNPDVPLFVPRHRSYASAASSIMVNPALDPAAVRAPWAAEPSDTPGSAPEAPVSGILGSPPADILSAGLDVLVDLATATTEI</sequence>
<feature type="compositionally biased region" description="Acidic residues" evidence="1">
    <location>
        <begin position="554"/>
        <end position="563"/>
    </location>
</feature>
<dbReference type="EMBL" id="NCKW01005150">
    <property type="protein sequence ID" value="POM73402.1"/>
    <property type="molecule type" value="Genomic_DNA"/>
</dbReference>
<feature type="compositionally biased region" description="Polar residues" evidence="1">
    <location>
        <begin position="587"/>
        <end position="597"/>
    </location>
</feature>
<keyword evidence="3" id="KW-1185">Reference proteome</keyword>